<dbReference type="Pfam" id="PF00005">
    <property type="entry name" value="ABC_tran"/>
    <property type="match status" value="2"/>
</dbReference>
<evidence type="ECO:0000256" key="5">
    <source>
        <dbReference type="ARBA" id="ARBA00022737"/>
    </source>
</evidence>
<dbReference type="SMART" id="SM00382">
    <property type="entry name" value="AAA"/>
    <property type="match status" value="2"/>
</dbReference>
<comment type="subcellular location">
    <subcellularLocation>
        <location evidence="1">Cell membrane</location>
        <topology evidence="1">Multi-pass membrane protein</topology>
    </subcellularLocation>
</comment>
<evidence type="ECO:0000256" key="1">
    <source>
        <dbReference type="ARBA" id="ARBA00004651"/>
    </source>
</evidence>
<dbReference type="GO" id="GO:0032991">
    <property type="term" value="C:protein-containing complex"/>
    <property type="evidence" value="ECO:0007669"/>
    <property type="project" value="UniProtKB-ARBA"/>
</dbReference>
<reference evidence="15" key="2">
    <citation type="submission" date="2025-09" db="UniProtKB">
        <authorList>
            <consortium name="Ensembl"/>
        </authorList>
    </citation>
    <scope>IDENTIFICATION</scope>
</reference>
<keyword evidence="8 12" id="KW-1133">Transmembrane helix</keyword>
<evidence type="ECO:0000256" key="7">
    <source>
        <dbReference type="ARBA" id="ARBA00022840"/>
    </source>
</evidence>
<dbReference type="PROSITE" id="PS50929">
    <property type="entry name" value="ABC_TM1F"/>
    <property type="match status" value="2"/>
</dbReference>
<dbReference type="PROSITE" id="PS50893">
    <property type="entry name" value="ABC_TRANSPORTER_2"/>
    <property type="match status" value="2"/>
</dbReference>
<dbReference type="GO" id="GO:0016887">
    <property type="term" value="F:ATP hydrolysis activity"/>
    <property type="evidence" value="ECO:0007669"/>
    <property type="project" value="InterPro"/>
</dbReference>
<keyword evidence="5" id="KW-0677">Repeat</keyword>
<evidence type="ECO:0000259" key="13">
    <source>
        <dbReference type="PROSITE" id="PS50893"/>
    </source>
</evidence>
<feature type="transmembrane region" description="Helical" evidence="12">
    <location>
        <begin position="333"/>
        <end position="361"/>
    </location>
</feature>
<dbReference type="Ensembl" id="ENSFTIT00000021563.1">
    <property type="protein sequence ID" value="ENSFTIP00000020695.1"/>
    <property type="gene ID" value="ENSFTIG00000004149.1"/>
</dbReference>
<evidence type="ECO:0000256" key="10">
    <source>
        <dbReference type="ARBA" id="ARBA00023170"/>
    </source>
</evidence>
<evidence type="ECO:0000313" key="16">
    <source>
        <dbReference type="Proteomes" id="UP000694562"/>
    </source>
</evidence>
<evidence type="ECO:0000259" key="14">
    <source>
        <dbReference type="PROSITE" id="PS50929"/>
    </source>
</evidence>
<feature type="transmembrane region" description="Helical" evidence="12">
    <location>
        <begin position="529"/>
        <end position="556"/>
    </location>
</feature>
<dbReference type="InterPro" id="IPR003439">
    <property type="entry name" value="ABC_transporter-like_ATP-bd"/>
</dbReference>
<feature type="transmembrane region" description="Helical" evidence="12">
    <location>
        <begin position="136"/>
        <end position="154"/>
    </location>
</feature>
<dbReference type="GO" id="GO:0140359">
    <property type="term" value="F:ABC-type transporter activity"/>
    <property type="evidence" value="ECO:0007669"/>
    <property type="project" value="InterPro"/>
</dbReference>
<comment type="similarity">
    <text evidence="2">Belongs to the ABC transporter superfamily. ABCC family. Conjugate transporter (TC 3.A.1.208) subfamily.</text>
</comment>
<feature type="transmembrane region" description="Helical" evidence="12">
    <location>
        <begin position="33"/>
        <end position="52"/>
    </location>
</feature>
<organism evidence="15 16">
    <name type="scientific">Falco tinnunculus</name>
    <name type="common">Common kestrel</name>
    <dbReference type="NCBI Taxonomy" id="100819"/>
    <lineage>
        <taxon>Eukaryota</taxon>
        <taxon>Metazoa</taxon>
        <taxon>Chordata</taxon>
        <taxon>Craniata</taxon>
        <taxon>Vertebrata</taxon>
        <taxon>Euteleostomi</taxon>
        <taxon>Archelosauria</taxon>
        <taxon>Archosauria</taxon>
        <taxon>Dinosauria</taxon>
        <taxon>Saurischia</taxon>
        <taxon>Theropoda</taxon>
        <taxon>Coelurosauria</taxon>
        <taxon>Aves</taxon>
        <taxon>Neognathae</taxon>
        <taxon>Neoaves</taxon>
        <taxon>Telluraves</taxon>
        <taxon>Australaves</taxon>
        <taxon>Falconiformes</taxon>
        <taxon>Falconidae</taxon>
        <taxon>Falco</taxon>
    </lineage>
</organism>
<protein>
    <submittedName>
        <fullName evidence="15">ATP binding cassette subfamily C member 8</fullName>
    </submittedName>
</protein>
<feature type="transmembrane region" description="Helical" evidence="12">
    <location>
        <begin position="1196"/>
        <end position="1215"/>
    </location>
</feature>
<dbReference type="GO" id="GO:0005524">
    <property type="term" value="F:ATP binding"/>
    <property type="evidence" value="ECO:0007669"/>
    <property type="project" value="UniProtKB-KW"/>
</dbReference>
<evidence type="ECO:0000256" key="8">
    <source>
        <dbReference type="ARBA" id="ARBA00022989"/>
    </source>
</evidence>
<dbReference type="GO" id="GO:0033198">
    <property type="term" value="P:response to ATP"/>
    <property type="evidence" value="ECO:0007669"/>
    <property type="project" value="UniProtKB-ARBA"/>
</dbReference>
<dbReference type="Gene3D" id="1.20.1560.10">
    <property type="entry name" value="ABC transporter type 1, transmembrane domain"/>
    <property type="match status" value="2"/>
</dbReference>
<feature type="transmembrane region" description="Helical" evidence="12">
    <location>
        <begin position="166"/>
        <end position="185"/>
    </location>
</feature>
<feature type="domain" description="ABC transmembrane type-1" evidence="14">
    <location>
        <begin position="954"/>
        <end position="1248"/>
    </location>
</feature>
<dbReference type="Proteomes" id="UP000694562">
    <property type="component" value="Unplaced"/>
</dbReference>
<dbReference type="InterPro" id="IPR003593">
    <property type="entry name" value="AAA+_ATPase"/>
</dbReference>
<keyword evidence="6" id="KW-0547">Nucleotide-binding</keyword>
<feature type="transmembrane region" description="Helical" evidence="12">
    <location>
        <begin position="568"/>
        <end position="594"/>
    </location>
</feature>
<feature type="transmembrane region" description="Helical" evidence="12">
    <location>
        <begin position="615"/>
        <end position="639"/>
    </location>
</feature>
<keyword evidence="7" id="KW-0067">ATP-binding</keyword>
<dbReference type="PRINTS" id="PR01093">
    <property type="entry name" value="SULFNYLUR1"/>
</dbReference>
<dbReference type="InterPro" id="IPR011527">
    <property type="entry name" value="ABC1_TM_dom"/>
</dbReference>
<evidence type="ECO:0000256" key="4">
    <source>
        <dbReference type="ARBA" id="ARBA00022692"/>
    </source>
</evidence>
<feature type="transmembrane region" description="Helical" evidence="12">
    <location>
        <begin position="73"/>
        <end position="94"/>
    </location>
</feature>
<dbReference type="PRINTS" id="PR01092">
    <property type="entry name" value="SULFNYLUREAR"/>
</dbReference>
<dbReference type="PROSITE" id="PS00211">
    <property type="entry name" value="ABC_TRANSPORTER_1"/>
    <property type="match status" value="2"/>
</dbReference>
<evidence type="ECO:0000256" key="6">
    <source>
        <dbReference type="ARBA" id="ARBA00022741"/>
    </source>
</evidence>
<reference evidence="15" key="1">
    <citation type="submission" date="2025-08" db="UniProtKB">
        <authorList>
            <consortium name="Ensembl"/>
        </authorList>
    </citation>
    <scope>IDENTIFICATION</scope>
</reference>
<dbReference type="CDD" id="cd18602">
    <property type="entry name" value="ABC_6TM_SUR1_D2_like"/>
    <property type="match status" value="1"/>
</dbReference>
<dbReference type="GO" id="GO:0008281">
    <property type="term" value="F:sulfonylurea receptor activity"/>
    <property type="evidence" value="ECO:0007669"/>
    <property type="project" value="InterPro"/>
</dbReference>
<feature type="transmembrane region" description="Helical" evidence="12">
    <location>
        <begin position="1009"/>
        <end position="1028"/>
    </location>
</feature>
<dbReference type="FunFam" id="3.40.50.300:FF:000394">
    <property type="entry name" value="ATP-binding cassette, sub-family C (CFTR/MRP), member 9"/>
    <property type="match status" value="1"/>
</dbReference>
<dbReference type="PANTHER" id="PTHR24223:SF187">
    <property type="entry name" value="ATP-BINDING CASSETTE SUB-FAMILY C MEMBER 8"/>
    <property type="match status" value="1"/>
</dbReference>
<dbReference type="GO" id="GO:0005886">
    <property type="term" value="C:plasma membrane"/>
    <property type="evidence" value="ECO:0007669"/>
    <property type="project" value="UniProtKB-SubCell"/>
</dbReference>
<accession>A0A8C4V125</accession>
<dbReference type="InterPro" id="IPR000388">
    <property type="entry name" value="ABCC8/9"/>
</dbReference>
<evidence type="ECO:0000256" key="12">
    <source>
        <dbReference type="SAM" id="Phobius"/>
    </source>
</evidence>
<feature type="domain" description="ABC transporter" evidence="13">
    <location>
        <begin position="1287"/>
        <end position="1521"/>
    </location>
</feature>
<dbReference type="SUPFAM" id="SSF90123">
    <property type="entry name" value="ABC transporter transmembrane region"/>
    <property type="match status" value="2"/>
</dbReference>
<dbReference type="SUPFAM" id="SSF52540">
    <property type="entry name" value="P-loop containing nucleoside triphosphate hydrolases"/>
    <property type="match status" value="2"/>
</dbReference>
<evidence type="ECO:0000256" key="3">
    <source>
        <dbReference type="ARBA" id="ARBA00022448"/>
    </source>
</evidence>
<evidence type="ECO:0000256" key="11">
    <source>
        <dbReference type="ARBA" id="ARBA00023180"/>
    </source>
</evidence>
<dbReference type="FunFam" id="3.40.50.300:FF:000197">
    <property type="entry name" value="ATP-binding cassette, sub-family C (CFTR/MRP), member 9"/>
    <property type="match status" value="1"/>
</dbReference>
<dbReference type="InterPro" id="IPR017871">
    <property type="entry name" value="ABC_transporter-like_CS"/>
</dbReference>
<keyword evidence="10" id="KW-0675">Receptor</keyword>
<dbReference type="InterPro" id="IPR036640">
    <property type="entry name" value="ABC1_TM_sf"/>
</dbReference>
<feature type="transmembrane region" description="Helical" evidence="12">
    <location>
        <begin position="446"/>
        <end position="470"/>
    </location>
</feature>
<keyword evidence="3" id="KW-0813">Transport</keyword>
<evidence type="ECO:0000256" key="9">
    <source>
        <dbReference type="ARBA" id="ARBA00023136"/>
    </source>
</evidence>
<dbReference type="InterPro" id="IPR050173">
    <property type="entry name" value="ABC_transporter_C-like"/>
</dbReference>
<feature type="transmembrane region" description="Helical" evidence="12">
    <location>
        <begin position="421"/>
        <end position="440"/>
    </location>
</feature>
<feature type="transmembrane region" description="Helical" evidence="12">
    <location>
        <begin position="943"/>
        <end position="961"/>
    </location>
</feature>
<sequence>MALAFCGDEGNSTAYNVDHGVLNNGCFVDALNVVPHVFLLFITFPILFIGWGSQSSKVHIHHSTWLHFPGHNLRWILTFILLFVLVCEIAEGIVSDGVSESRHLHLYMPAGMAFLAAITSVVYYHNIETSNFPKLLIALLFYWTLAFITKTIKFVKFCDNGVGFSQLRFCLTGLLVILYGMLLAVEINVIRVRRYVFFKTPKEVKPPEDLQDLGVRFLQPFVNLLSKGTYWWMNTFIKTAHKKPIDLKTIGKLPIAMRALTNYIRLNEAFEAQKVCKASIWRALCCAFGRPLLLSSTFRILADLLGFAGPLCISGIVHNVGKGNNTIRPQTKIIGVFFISSQEFLSNAYVLAVLLFFALLLQRTFLQASYYVAIETGINLRGAIQTKIYNKIMQLSTSNMSMGEMTAGQICNLVAIDTNQLMWFFFLCPNLWAMPVQIIVGVLLLYYLLGISALIGAAVIIVLAPVQYFVATKLSQAQRSTLEYSNERLKKTNEMLRGIKLLKLYAWEHIFHSSVEETRQKEMTSLKSFALYTSISIFMNAAIPIAAVLITFVVHAHLTRKADFSPSVAFASISLFHILVSPLFLLSSVVRSTVKALPLKVVNRKRPAREDWNNYTLKLVFCFLFLSTLAQITNGFFTWTPEGPPALSNIDIRIPQGQLTMIVGQVGCGKSSLLLAILGEMQKISGNIFWSSCTSDSETGEDVRKRGSVAYASQKPWLLNATVEENITFESPFNKQRYKAVIDACSLQPDIDILPHGDQTQIGERGINLSGGQRQRISVARALYQQTNVVFLDDPFSALDIHLSDHLMQEGILKMLREDKRTIVLVTHKLQYLPHADWIIAMKDGNIQREGTLKDIQKSETELFEHWKTLMNRQDQELEKETIIESKTVLERTNLRRTMYSREALLKDDEEDEEEVTESDDEDNLSSVLHQRAKMPWSACGKYLSAAGILLLPLLVLSQLLKHTIMVAIDYCLALWTSDALSEKTELQLKNCSSYQVCNDFNHSRYSKVFSILCCLGIVLCLVTSIAVEWTGLKVTKKLHSSLLNKIILAPMRFFETTPLGSILNRFSADCNTIDQHIPATLECLSRSTLLCVSALAVISYVTPMFLIALVPLAIMCYFIQKYFRVASRDLQQLDDSTQLPLLSHFSETVEGLTTIRAFRYEAKFRQKLLEYTDSNNIASLFLTAANRWLEVRMEYIGACVVLIAAVTSITSCLYNELSSGLVGLGLTYALMVSNYLNWMVRNLADMEIQLGAVKRINGLLKTEAENYEGLLSSSQIPQNWPDRGEIQIQNLSVRYDSNLKPVLKHVNAHISPGQKIGICGRTGSGKSSFSLAFFRMVDTFEGRIIIDGIDIAKLPLQTLRSRLSIILQDPILFSGTIRFNLDPEKKCTDSMLWEALEIAQLKHVVKALPGGLDAIVTEGGENFSQGQRQLFCLARAFVRKTSIFIMDEATASIDMATENILQKVVMTAFADRTVVTIAHRVHTILNADLVIVMKRGVILEYDKPEVLLEQEDSVFASFVQADK</sequence>
<dbReference type="PANTHER" id="PTHR24223">
    <property type="entry name" value="ATP-BINDING CASSETTE SUB-FAMILY C"/>
    <property type="match status" value="1"/>
</dbReference>
<feature type="transmembrane region" description="Helical" evidence="12">
    <location>
        <begin position="106"/>
        <end position="124"/>
    </location>
</feature>
<keyword evidence="9 12" id="KW-0472">Membrane</keyword>
<evidence type="ECO:0000313" key="15">
    <source>
        <dbReference type="Ensembl" id="ENSFTIP00000020695.1"/>
    </source>
</evidence>
<proteinExistence type="inferred from homology"/>
<dbReference type="FunFam" id="1.20.1560.10:FF:000006">
    <property type="entry name" value="ATP-binding cassette, sub-family C (CFTR/MRP), member 9"/>
    <property type="match status" value="1"/>
</dbReference>
<dbReference type="FunFam" id="1.20.1560.10:FF:000005">
    <property type="entry name" value="ATP-binding cassette, sub-family C (CFTR/MRP), member 9"/>
    <property type="match status" value="1"/>
</dbReference>
<keyword evidence="4 12" id="KW-0812">Transmembrane</keyword>
<name>A0A8C4V125_FALTI</name>
<dbReference type="Gene3D" id="3.40.50.300">
    <property type="entry name" value="P-loop containing nucleotide triphosphate hydrolases"/>
    <property type="match status" value="2"/>
</dbReference>
<keyword evidence="16" id="KW-1185">Reference proteome</keyword>
<dbReference type="InterPro" id="IPR027417">
    <property type="entry name" value="P-loop_NTPase"/>
</dbReference>
<evidence type="ECO:0000256" key="2">
    <source>
        <dbReference type="ARBA" id="ARBA00009726"/>
    </source>
</evidence>
<keyword evidence="11" id="KW-0325">Glycoprotein</keyword>
<feature type="domain" description="ABC transmembrane type-1" evidence="14">
    <location>
        <begin position="293"/>
        <end position="595"/>
    </location>
</feature>
<dbReference type="InterPro" id="IPR000844">
    <property type="entry name" value="ABCC8"/>
</dbReference>
<dbReference type="Pfam" id="PF00664">
    <property type="entry name" value="ABC_membrane"/>
    <property type="match status" value="2"/>
</dbReference>
<feature type="domain" description="ABC transporter" evidence="13">
    <location>
        <begin position="630"/>
        <end position="869"/>
    </location>
</feature>
<feature type="transmembrane region" description="Helical" evidence="12">
    <location>
        <begin position="1095"/>
        <end position="1120"/>
    </location>
</feature>
<dbReference type="GO" id="GO:0071805">
    <property type="term" value="P:potassium ion transmembrane transport"/>
    <property type="evidence" value="ECO:0007669"/>
    <property type="project" value="UniProtKB-ARBA"/>
</dbReference>